<dbReference type="AlphaFoldDB" id="A0A915J9E2"/>
<organism evidence="2 3">
    <name type="scientific">Romanomermis culicivorax</name>
    <name type="common">Nematode worm</name>
    <dbReference type="NCBI Taxonomy" id="13658"/>
    <lineage>
        <taxon>Eukaryota</taxon>
        <taxon>Metazoa</taxon>
        <taxon>Ecdysozoa</taxon>
        <taxon>Nematoda</taxon>
        <taxon>Enoplea</taxon>
        <taxon>Dorylaimia</taxon>
        <taxon>Mermithida</taxon>
        <taxon>Mermithoidea</taxon>
        <taxon>Mermithidae</taxon>
        <taxon>Romanomermis</taxon>
    </lineage>
</organism>
<accession>A0A915J9E2</accession>
<feature type="region of interest" description="Disordered" evidence="1">
    <location>
        <begin position="141"/>
        <end position="165"/>
    </location>
</feature>
<proteinExistence type="predicted"/>
<evidence type="ECO:0000313" key="2">
    <source>
        <dbReference type="Proteomes" id="UP000887565"/>
    </source>
</evidence>
<evidence type="ECO:0000313" key="3">
    <source>
        <dbReference type="WBParaSite" id="nRc.2.0.1.t22777-RA"/>
    </source>
</evidence>
<protein>
    <submittedName>
        <fullName evidence="3">Uncharacterized protein</fullName>
    </submittedName>
</protein>
<dbReference type="Proteomes" id="UP000887565">
    <property type="component" value="Unplaced"/>
</dbReference>
<evidence type="ECO:0000256" key="1">
    <source>
        <dbReference type="SAM" id="MobiDB-lite"/>
    </source>
</evidence>
<name>A0A915J9E2_ROMCU</name>
<dbReference type="WBParaSite" id="nRc.2.0.1.t22777-RA">
    <property type="protein sequence ID" value="nRc.2.0.1.t22777-RA"/>
    <property type="gene ID" value="nRc.2.0.1.g22777"/>
</dbReference>
<sequence>MNYTASNRFYRSYSERVMEKMGAFVLTAECVFFLMIRERSHPKHNEIRTILLKAKKNANDQCNGNMKERYRIFGKSHLVPAPDASLIEFILLFFNFILPNETEKSNNDLGQTRSNFAEVFFVIFRKFSTFKCILQAPNMKKRSGSAAPESNKRNGAPPLVMDEAG</sequence>
<reference evidence="3" key="1">
    <citation type="submission" date="2022-11" db="UniProtKB">
        <authorList>
            <consortium name="WormBaseParasite"/>
        </authorList>
    </citation>
    <scope>IDENTIFICATION</scope>
</reference>
<keyword evidence="2" id="KW-1185">Reference proteome</keyword>